<sequence length="315" mass="34089">MARPRAGAPPPAPVPFLLSALLLLLGRRDAAGGGGGVRGSSVYPSPVVYPHHSRQISWHPRVFLYPHFLSDDEANHLVSLARGELKKSAVADNTSGKSTLSEVRTSFGTFISKGQDPIVAGIEDKIAAWTFLPKENGEDMQVLRYKRGEKYEPHCDYFTDSVNTIRGGHRVATVLLYLTDVAEGGETVFPLAKERMHKGLHGKDATLSECAKNGIAVKPRKGDALLFFNLRPDAATDPSSLHGGCEVIKGEKWSATKWIRVASFDKVYHAPGGNCTDSNNSCGRWAALGECMKNPAYMVGTAVSPGHCRRSCDVC</sequence>
<name>A0ACD5TA04_AVESA</name>
<proteinExistence type="predicted"/>
<dbReference type="Proteomes" id="UP001732700">
    <property type="component" value="Chromosome 1A"/>
</dbReference>
<accession>A0ACD5TA04</accession>
<dbReference type="EnsemblPlants" id="AVESA.00010b.r2.1AG0017050.1">
    <property type="protein sequence ID" value="AVESA.00010b.r2.1AG0017050.1.CDS"/>
    <property type="gene ID" value="AVESA.00010b.r2.1AG0017050"/>
</dbReference>
<evidence type="ECO:0000313" key="1">
    <source>
        <dbReference type="EnsemblPlants" id="AVESA.00010b.r2.1AG0017050.1.CDS"/>
    </source>
</evidence>
<keyword evidence="2" id="KW-1185">Reference proteome</keyword>
<evidence type="ECO:0000313" key="2">
    <source>
        <dbReference type="Proteomes" id="UP001732700"/>
    </source>
</evidence>
<organism evidence="1 2">
    <name type="scientific">Avena sativa</name>
    <name type="common">Oat</name>
    <dbReference type="NCBI Taxonomy" id="4498"/>
    <lineage>
        <taxon>Eukaryota</taxon>
        <taxon>Viridiplantae</taxon>
        <taxon>Streptophyta</taxon>
        <taxon>Embryophyta</taxon>
        <taxon>Tracheophyta</taxon>
        <taxon>Spermatophyta</taxon>
        <taxon>Magnoliopsida</taxon>
        <taxon>Liliopsida</taxon>
        <taxon>Poales</taxon>
        <taxon>Poaceae</taxon>
        <taxon>BOP clade</taxon>
        <taxon>Pooideae</taxon>
        <taxon>Poodae</taxon>
        <taxon>Poeae</taxon>
        <taxon>Poeae Chloroplast Group 1 (Aveneae type)</taxon>
        <taxon>Aveninae</taxon>
        <taxon>Avena</taxon>
    </lineage>
</organism>
<reference evidence="1" key="1">
    <citation type="submission" date="2021-05" db="EMBL/GenBank/DDBJ databases">
        <authorList>
            <person name="Scholz U."/>
            <person name="Mascher M."/>
            <person name="Fiebig A."/>
        </authorList>
    </citation>
    <scope>NUCLEOTIDE SEQUENCE [LARGE SCALE GENOMIC DNA]</scope>
</reference>
<protein>
    <submittedName>
        <fullName evidence="1">Uncharacterized protein</fullName>
    </submittedName>
</protein>
<reference evidence="1" key="2">
    <citation type="submission" date="2025-09" db="UniProtKB">
        <authorList>
            <consortium name="EnsemblPlants"/>
        </authorList>
    </citation>
    <scope>IDENTIFICATION</scope>
</reference>